<protein>
    <submittedName>
        <fullName evidence="1">Uncharacterized protein</fullName>
    </submittedName>
</protein>
<reference evidence="1 2" key="1">
    <citation type="submission" date="2019-06" db="EMBL/GenBank/DDBJ databases">
        <title>Description of Kitasatospora acidophila sp. nov. isolated from pine grove soil, and reclassification of Streptomyces novaecaesareae to Kitasatospora novaeceasareae comb. nov.</title>
        <authorList>
            <person name="Kim M.J."/>
        </authorList>
    </citation>
    <scope>NUCLEOTIDE SEQUENCE [LARGE SCALE GENOMIC DNA]</scope>
    <source>
        <strain evidence="1 2">MMS16-CNU292</strain>
    </source>
</reference>
<dbReference type="OrthoDB" id="8948090at2"/>
<name>A0A540WCT9_9ACTN</name>
<comment type="caution">
    <text evidence="1">The sequence shown here is derived from an EMBL/GenBank/DDBJ whole genome shotgun (WGS) entry which is preliminary data.</text>
</comment>
<proteinExistence type="predicted"/>
<evidence type="ECO:0000313" key="2">
    <source>
        <dbReference type="Proteomes" id="UP000319103"/>
    </source>
</evidence>
<gene>
    <name evidence="1" type="ORF">E6W39_37500</name>
</gene>
<organism evidence="1 2">
    <name type="scientific">Kitasatospora acidiphila</name>
    <dbReference type="NCBI Taxonomy" id="2567942"/>
    <lineage>
        <taxon>Bacteria</taxon>
        <taxon>Bacillati</taxon>
        <taxon>Actinomycetota</taxon>
        <taxon>Actinomycetes</taxon>
        <taxon>Kitasatosporales</taxon>
        <taxon>Streptomycetaceae</taxon>
        <taxon>Kitasatospora</taxon>
    </lineage>
</organism>
<dbReference type="RefSeq" id="WP_141637256.1">
    <property type="nucleotide sequence ID" value="NZ_VIGB01000003.1"/>
</dbReference>
<dbReference type="EMBL" id="VIGB01000003">
    <property type="protein sequence ID" value="TQF06849.1"/>
    <property type="molecule type" value="Genomic_DNA"/>
</dbReference>
<dbReference type="AlphaFoldDB" id="A0A540WCT9"/>
<dbReference type="Proteomes" id="UP000319103">
    <property type="component" value="Unassembled WGS sequence"/>
</dbReference>
<accession>A0A540WCT9</accession>
<keyword evidence="2" id="KW-1185">Reference proteome</keyword>
<sequence>MTRPDLIRPHYRENQQLGVADLEAEQEYRITTRRRHDTTAHTAGVAHGLGLSTRHTGCQIAAGLAVDGLGRAVVLPDPVLLRWSDLPAGAAALDLFLGYREDVTAADRVTEGADVHVTQVQPGDDVAGPAGTVYLGRLVASTGPPYVPASSPVTWGTAEGAAVAAPTGGTMQLDHDPALTVTLPDPAGRPVPRLAVSPTTGTAVNGSVIAHGARLAPGGPLRFDPAVPAPKTASPWRWYRAAILADGVQTGQELRVEMGAPGPTEVPDWYRFAVGTAPDGALPLVVHAGGDTTVGSLDVEGTLIFGPLAVDPGDPRLAATLMSTWTGAVGQSSLAIDRQFSGDLFDNSALTVAAVVQDPNPPPQQQKSARKAAAAPVVPPQTLAYDVKVTSITSQAVTDLTVAAVITVNGVQKSERLGSSQLLQPDAEFEIPGSVPLPAADSVTVHVEVVALGLLPGGKVTLGVTSFDWRSVPPVPNPSASPRTGRFHWR</sequence>
<evidence type="ECO:0000313" key="1">
    <source>
        <dbReference type="EMBL" id="TQF06849.1"/>
    </source>
</evidence>